<accession>A0A8F8KLR3</accession>
<gene>
    <name evidence="1" type="ORF">KOM_12_451</name>
</gene>
<protein>
    <submittedName>
        <fullName evidence="1">Uncharacterized protein</fullName>
    </submittedName>
</protein>
<evidence type="ECO:0000313" key="1">
    <source>
        <dbReference type="EMBL" id="QYA18719.1"/>
    </source>
</evidence>
<sequence length="231" mass="26212">MAFCLSPLQTMSVPRPKKPIVRDIDDSSDEELVDSASSEENIEDTRMRLAAELHTLTDYTGICTTRARQDLFDEEIDVRQSVANATAEAARLRYEWASERLEICQKQANTLFSHHSYLNKDAGFLGLNIREMLHEAVNLQQQVKASNEYDKQLMQRYYKQIDLLEKGIKATEDLLGVGTTLVKAFAHKTIGPKIEGDEKEKTKKIDDFATGLTSLFFHIVSFAYNSKTQAK</sequence>
<proteinExistence type="predicted"/>
<dbReference type="EMBL" id="MZ420154">
    <property type="protein sequence ID" value="QYA18719.1"/>
    <property type="molecule type" value="Genomic_DNA"/>
</dbReference>
<name>A0A8F8KLR3_9VIRU</name>
<reference evidence="1" key="1">
    <citation type="submission" date="2021-06" db="EMBL/GenBank/DDBJ databases">
        <authorList>
            <person name="Rolland C."/>
        </authorList>
    </citation>
    <scope>NUCLEOTIDE SEQUENCE</scope>
    <source>
        <strain evidence="1">347.936635</strain>
    </source>
</reference>
<organism evidence="1">
    <name type="scientific">Clandestinovirus</name>
    <dbReference type="NCBI Taxonomy" id="2831644"/>
    <lineage>
        <taxon>Viruses</taxon>
    </lineage>
</organism>